<keyword evidence="3" id="KW-1185">Reference proteome</keyword>
<feature type="region of interest" description="Disordered" evidence="1">
    <location>
        <begin position="169"/>
        <end position="190"/>
    </location>
</feature>
<proteinExistence type="predicted"/>
<organism evidence="2 3">
    <name type="scientific">Mycena maculata</name>
    <dbReference type="NCBI Taxonomy" id="230809"/>
    <lineage>
        <taxon>Eukaryota</taxon>
        <taxon>Fungi</taxon>
        <taxon>Dikarya</taxon>
        <taxon>Basidiomycota</taxon>
        <taxon>Agaricomycotina</taxon>
        <taxon>Agaricomycetes</taxon>
        <taxon>Agaricomycetidae</taxon>
        <taxon>Agaricales</taxon>
        <taxon>Marasmiineae</taxon>
        <taxon>Mycenaceae</taxon>
        <taxon>Mycena</taxon>
    </lineage>
</organism>
<name>A0AAD7MJN6_9AGAR</name>
<dbReference type="Proteomes" id="UP001215280">
    <property type="component" value="Unassembled WGS sequence"/>
</dbReference>
<evidence type="ECO:0000313" key="2">
    <source>
        <dbReference type="EMBL" id="KAJ7720664.1"/>
    </source>
</evidence>
<dbReference type="AlphaFoldDB" id="A0AAD7MJN6"/>
<sequence length="337" mass="37651">MNFSKRYVLCTYALVGPDRKGIHEIFGPDVQERKGWRWIVLYLVFSCTDEERVEDAHGSKVNRNSAGKDIHLSSGLATEEIANDSEGAYFDPREGWRLECLSVKRSGIAGDYRICPKLTSIKQITVLGPLRYIQYPSPHLIWRAAVSEGRATYQQRAYSADVRLKRRGGRDIREMQRSLPKRRHGDEPIRPRDSAGMRWCHLETALAGPSTAKDIGSASVRVGKMATGPAEDCRPQHEMIQWCLGLLGAAWSLSEFEIIPGGRRVVPESRTEHNLLTRCAIGMVPCCLSSKVTEPPAGTTHRVAEECPAPKFYSVLFRLSEAKIAKDRGMAGTGREI</sequence>
<gene>
    <name evidence="2" type="ORF">DFH07DRAFT_946989</name>
</gene>
<accession>A0AAD7MJN6</accession>
<evidence type="ECO:0000256" key="1">
    <source>
        <dbReference type="SAM" id="MobiDB-lite"/>
    </source>
</evidence>
<protein>
    <submittedName>
        <fullName evidence="2">Uncharacterized protein</fullName>
    </submittedName>
</protein>
<comment type="caution">
    <text evidence="2">The sequence shown here is derived from an EMBL/GenBank/DDBJ whole genome shotgun (WGS) entry which is preliminary data.</text>
</comment>
<reference evidence="2" key="1">
    <citation type="submission" date="2023-03" db="EMBL/GenBank/DDBJ databases">
        <title>Massive genome expansion in bonnet fungi (Mycena s.s.) driven by repeated elements and novel gene families across ecological guilds.</title>
        <authorList>
            <consortium name="Lawrence Berkeley National Laboratory"/>
            <person name="Harder C.B."/>
            <person name="Miyauchi S."/>
            <person name="Viragh M."/>
            <person name="Kuo A."/>
            <person name="Thoen E."/>
            <person name="Andreopoulos B."/>
            <person name="Lu D."/>
            <person name="Skrede I."/>
            <person name="Drula E."/>
            <person name="Henrissat B."/>
            <person name="Morin E."/>
            <person name="Kohler A."/>
            <person name="Barry K."/>
            <person name="LaButti K."/>
            <person name="Morin E."/>
            <person name="Salamov A."/>
            <person name="Lipzen A."/>
            <person name="Mereny Z."/>
            <person name="Hegedus B."/>
            <person name="Baldrian P."/>
            <person name="Stursova M."/>
            <person name="Weitz H."/>
            <person name="Taylor A."/>
            <person name="Grigoriev I.V."/>
            <person name="Nagy L.G."/>
            <person name="Martin F."/>
            <person name="Kauserud H."/>
        </authorList>
    </citation>
    <scope>NUCLEOTIDE SEQUENCE</scope>
    <source>
        <strain evidence="2">CBHHK188m</strain>
    </source>
</reference>
<dbReference type="EMBL" id="JARJLG010000276">
    <property type="protein sequence ID" value="KAJ7720664.1"/>
    <property type="molecule type" value="Genomic_DNA"/>
</dbReference>
<evidence type="ECO:0000313" key="3">
    <source>
        <dbReference type="Proteomes" id="UP001215280"/>
    </source>
</evidence>